<dbReference type="PROSITE" id="PS51892">
    <property type="entry name" value="SUBTILASE"/>
    <property type="match status" value="1"/>
</dbReference>
<feature type="domain" description="C5a peptidase/Subtilisin-like protease SBT2-like Fn3-like" evidence="15">
    <location>
        <begin position="689"/>
        <end position="779"/>
    </location>
</feature>
<evidence type="ECO:0000256" key="5">
    <source>
        <dbReference type="ARBA" id="ARBA00022729"/>
    </source>
</evidence>
<keyword evidence="17" id="KW-1185">Reference proteome</keyword>
<dbReference type="GO" id="GO:0006508">
    <property type="term" value="P:proteolysis"/>
    <property type="evidence" value="ECO:0007669"/>
    <property type="project" value="UniProtKB-KW"/>
</dbReference>
<dbReference type="GO" id="GO:0016020">
    <property type="term" value="C:membrane"/>
    <property type="evidence" value="ECO:0007669"/>
    <property type="project" value="InterPro"/>
</dbReference>
<evidence type="ECO:0000256" key="6">
    <source>
        <dbReference type="ARBA" id="ARBA00022801"/>
    </source>
</evidence>
<organism evidence="16 17">
    <name type="scientific">Georgenia subflava</name>
    <dbReference type="NCBI Taxonomy" id="1622177"/>
    <lineage>
        <taxon>Bacteria</taxon>
        <taxon>Bacillati</taxon>
        <taxon>Actinomycetota</taxon>
        <taxon>Actinomycetes</taxon>
        <taxon>Micrococcales</taxon>
        <taxon>Bogoriellaceae</taxon>
        <taxon>Georgenia</taxon>
    </lineage>
</organism>
<dbReference type="PROSITE" id="PS00137">
    <property type="entry name" value="SUBTILASE_HIS"/>
    <property type="match status" value="1"/>
</dbReference>
<keyword evidence="7 9" id="KW-0720">Serine protease</keyword>
<comment type="caution">
    <text evidence="16">The sequence shown here is derived from an EMBL/GenBank/DDBJ whole genome shotgun (WGS) entry which is preliminary data.</text>
</comment>
<feature type="active site" description="Charge relay system" evidence="8 9">
    <location>
        <position position="186"/>
    </location>
</feature>
<dbReference type="RefSeq" id="WP_152193898.1">
    <property type="nucleotide sequence ID" value="NZ_VUKD01000001.1"/>
</dbReference>
<evidence type="ECO:0000256" key="3">
    <source>
        <dbReference type="ARBA" id="ARBA00022525"/>
    </source>
</evidence>
<evidence type="ECO:0000256" key="7">
    <source>
        <dbReference type="ARBA" id="ARBA00022825"/>
    </source>
</evidence>
<name>A0A6N7EJC2_9MICO</name>
<dbReference type="PRINTS" id="PR00723">
    <property type="entry name" value="SUBTILISIN"/>
</dbReference>
<evidence type="ECO:0000256" key="4">
    <source>
        <dbReference type="ARBA" id="ARBA00022670"/>
    </source>
</evidence>
<dbReference type="PROSITE" id="PS00136">
    <property type="entry name" value="SUBTILASE_ASP"/>
    <property type="match status" value="1"/>
</dbReference>
<evidence type="ECO:0000313" key="16">
    <source>
        <dbReference type="EMBL" id="MPV37531.1"/>
    </source>
</evidence>
<evidence type="ECO:0000259" key="13">
    <source>
        <dbReference type="Pfam" id="PF00082"/>
    </source>
</evidence>
<accession>A0A6N7EJC2</accession>
<sequence length="944" mass="97388">MTTTSRRLPVSRLTTRLGACVGAAALVGAVAALPASAAGADPEHLGSAADLGVAAPTETEPRPAISGRWFVEVEGDPAAQGGSVATAATTQDAVVAEAADAGVELEVRESFTTTWNGLSVEVADEDVDTLRELPGVVEVHPVFAVPMPDEPVAAPELSSALAMTGADVAQSELGFTGAGVKVGVIDSGIDYNHVDLGGGGTDDDGEFPTARVGYGYDFVGDDYDAGATGPAATPQPDPLPDDCGGHGTHVAGIVGAAGNPAENGVVGVAPEATLGAYRVFGCDGSSDTEVILAAMEMAADDGMDVVNMSLGAAFMTWPTYPTALAADAMVDDGVVVVVSQGNEGEAGTFSGGAPAVGSKTISVASFENTTITAPAFVLDSGERIGYANATGAPLAPTEGTLPVTAAGPHPEESPIPEGSPVLGCTPTEGAEGSALLVSRGVCSFHEKAVAAQESGAAALIIYNNVPGAISATVEGAVEITIPVVTVSLEDGLVLQGALADGSATMTWTPETVQTVNPNGGLVSGFSSYGLAADLTLKPDLGAPGGQIYSTYPIEEGGHRSVSGTSMAAPHVAGAVALLLEARPDLEPLEVRDLLQNSADPQTWSGIPDAGLLEPVHRQGAGLLDIDDAILARTTVTPGKISLGESEEERRRDRDDRDNDRDRGRDRDDRGRGWERDRDDRDRDGRDGRTTLRVTNHSDADVTYEISASHGVATAGSTLVPEFFGAEATVEAPGSVTVRAGRTARVEVEITAPEPESLVGLVYGGWITLTAEDDRLVVPFAGLAGDYQDVPVFTDYVGTALPSLGRAVDGALVLAGPGATYTMAGDDVPYFVYRLEYPVSDLRLSVFHARADGSKGRAVHRYNTFLTTGELGRSAMLDFVSWDGTLTQERRGHDKVRTVRDGSYVVEITALKALGDPRNRDHLETWTSPAFTIDRADEGPGHGRS</sequence>
<dbReference type="InterPro" id="IPR000209">
    <property type="entry name" value="Peptidase_S8/S53_dom"/>
</dbReference>
<dbReference type="Pfam" id="PF02225">
    <property type="entry name" value="PA"/>
    <property type="match status" value="1"/>
</dbReference>
<dbReference type="SUPFAM" id="SSF52743">
    <property type="entry name" value="Subtilisin-like"/>
    <property type="match status" value="1"/>
</dbReference>
<dbReference type="Gene3D" id="2.60.40.1710">
    <property type="entry name" value="Subtilisin-like superfamily"/>
    <property type="match status" value="1"/>
</dbReference>
<evidence type="ECO:0000256" key="11">
    <source>
        <dbReference type="SAM" id="MobiDB-lite"/>
    </source>
</evidence>
<evidence type="ECO:0000256" key="1">
    <source>
        <dbReference type="ARBA" id="ARBA00011073"/>
    </source>
</evidence>
<dbReference type="Gene3D" id="3.40.50.200">
    <property type="entry name" value="Peptidase S8/S53 domain"/>
    <property type="match status" value="1"/>
</dbReference>
<evidence type="ECO:0000256" key="2">
    <source>
        <dbReference type="ARBA" id="ARBA00022512"/>
    </source>
</evidence>
<keyword evidence="5 12" id="KW-0732">Signal</keyword>
<dbReference type="AlphaFoldDB" id="A0A6N7EJC2"/>
<dbReference type="SUPFAM" id="SSF52025">
    <property type="entry name" value="PA domain"/>
    <property type="match status" value="1"/>
</dbReference>
<comment type="similarity">
    <text evidence="1 9 10">Belongs to the peptidase S8 family.</text>
</comment>
<dbReference type="InterPro" id="IPR023828">
    <property type="entry name" value="Peptidase_S8_Ser-AS"/>
</dbReference>
<keyword evidence="3" id="KW-0964">Secreted</keyword>
<dbReference type="InterPro" id="IPR050131">
    <property type="entry name" value="Peptidase_S8_subtilisin-like"/>
</dbReference>
<dbReference type="Proteomes" id="UP000437709">
    <property type="component" value="Unassembled WGS sequence"/>
</dbReference>
<reference evidence="16 17" key="1">
    <citation type="submission" date="2019-10" db="EMBL/GenBank/DDBJ databases">
        <title>Georgenia wutianyii sp. nov. and Georgenia yuyongxinii sp. nov. isolated from plateau pika (Ochotona curzoniae) in the Qinghai-Tibet plateau of China.</title>
        <authorList>
            <person name="Tian Z."/>
        </authorList>
    </citation>
    <scope>NUCLEOTIDE SEQUENCE [LARGE SCALE GENOMIC DNA]</scope>
    <source>
        <strain evidence="16 17">JCM 19765</strain>
    </source>
</reference>
<proteinExistence type="inferred from homology"/>
<feature type="domain" description="Peptidase S8/S53" evidence="13">
    <location>
        <begin position="177"/>
        <end position="621"/>
    </location>
</feature>
<feature type="compositionally biased region" description="Basic and acidic residues" evidence="11">
    <location>
        <begin position="647"/>
        <end position="693"/>
    </location>
</feature>
<evidence type="ECO:0000259" key="15">
    <source>
        <dbReference type="Pfam" id="PF06280"/>
    </source>
</evidence>
<feature type="signal peptide" evidence="12">
    <location>
        <begin position="1"/>
        <end position="37"/>
    </location>
</feature>
<evidence type="ECO:0000256" key="12">
    <source>
        <dbReference type="SAM" id="SignalP"/>
    </source>
</evidence>
<dbReference type="InterPro" id="IPR046450">
    <property type="entry name" value="PA_dom_sf"/>
</dbReference>
<keyword evidence="4 9" id="KW-0645">Protease</keyword>
<dbReference type="Gene3D" id="3.50.30.30">
    <property type="match status" value="1"/>
</dbReference>
<dbReference type="InterPro" id="IPR010435">
    <property type="entry name" value="C5a/SBT2-like_Fn3"/>
</dbReference>
<evidence type="ECO:0000256" key="9">
    <source>
        <dbReference type="PROSITE-ProRule" id="PRU01240"/>
    </source>
</evidence>
<dbReference type="PANTHER" id="PTHR43806:SF66">
    <property type="entry name" value="SERIN ENDOPEPTIDASE"/>
    <property type="match status" value="1"/>
</dbReference>
<dbReference type="InterPro" id="IPR003137">
    <property type="entry name" value="PA_domain"/>
</dbReference>
<dbReference type="PANTHER" id="PTHR43806">
    <property type="entry name" value="PEPTIDASE S8"/>
    <property type="match status" value="1"/>
</dbReference>
<dbReference type="Pfam" id="PF00082">
    <property type="entry name" value="Peptidase_S8"/>
    <property type="match status" value="1"/>
</dbReference>
<feature type="chain" id="PRO_5027047361" evidence="12">
    <location>
        <begin position="38"/>
        <end position="944"/>
    </location>
</feature>
<protein>
    <submittedName>
        <fullName evidence="16">S8 family serine peptidase</fullName>
    </submittedName>
</protein>
<dbReference type="EMBL" id="WHPC01000039">
    <property type="protein sequence ID" value="MPV37531.1"/>
    <property type="molecule type" value="Genomic_DNA"/>
</dbReference>
<feature type="active site" description="Charge relay system" evidence="8 9">
    <location>
        <position position="565"/>
    </location>
</feature>
<evidence type="ECO:0000259" key="14">
    <source>
        <dbReference type="Pfam" id="PF02225"/>
    </source>
</evidence>
<keyword evidence="2" id="KW-0134">Cell wall</keyword>
<dbReference type="InterPro" id="IPR023827">
    <property type="entry name" value="Peptidase_S8_Asp-AS"/>
</dbReference>
<feature type="active site" description="Charge relay system" evidence="8 9">
    <location>
        <position position="246"/>
    </location>
</feature>
<evidence type="ECO:0000256" key="8">
    <source>
        <dbReference type="PIRSR" id="PIRSR615500-1"/>
    </source>
</evidence>
<dbReference type="InterPro" id="IPR036852">
    <property type="entry name" value="Peptidase_S8/S53_dom_sf"/>
</dbReference>
<dbReference type="InterPro" id="IPR015500">
    <property type="entry name" value="Peptidase_S8_subtilisin-rel"/>
</dbReference>
<feature type="domain" description="PA" evidence="14">
    <location>
        <begin position="422"/>
        <end position="493"/>
    </location>
</feature>
<dbReference type="GO" id="GO:0004252">
    <property type="term" value="F:serine-type endopeptidase activity"/>
    <property type="evidence" value="ECO:0007669"/>
    <property type="project" value="UniProtKB-UniRule"/>
</dbReference>
<dbReference type="PROSITE" id="PS00138">
    <property type="entry name" value="SUBTILASE_SER"/>
    <property type="match status" value="1"/>
</dbReference>
<dbReference type="OrthoDB" id="9813435at2"/>
<dbReference type="InterPro" id="IPR022398">
    <property type="entry name" value="Peptidase_S8_His-AS"/>
</dbReference>
<keyword evidence="6 9" id="KW-0378">Hydrolase</keyword>
<evidence type="ECO:0000256" key="10">
    <source>
        <dbReference type="RuleBase" id="RU003355"/>
    </source>
</evidence>
<feature type="region of interest" description="Disordered" evidence="11">
    <location>
        <begin position="639"/>
        <end position="693"/>
    </location>
</feature>
<dbReference type="Pfam" id="PF06280">
    <property type="entry name" value="fn3_5"/>
    <property type="match status" value="1"/>
</dbReference>
<evidence type="ECO:0000313" key="17">
    <source>
        <dbReference type="Proteomes" id="UP000437709"/>
    </source>
</evidence>
<gene>
    <name evidence="16" type="ORF">GB881_10865</name>
</gene>
<dbReference type="GO" id="GO:0005615">
    <property type="term" value="C:extracellular space"/>
    <property type="evidence" value="ECO:0007669"/>
    <property type="project" value="TreeGrafter"/>
</dbReference>